<feature type="compositionally biased region" description="Basic and acidic residues" evidence="1">
    <location>
        <begin position="94"/>
        <end position="115"/>
    </location>
</feature>
<dbReference type="EMBL" id="CP046172">
    <property type="protein sequence ID" value="QIS16356.1"/>
    <property type="molecule type" value="Genomic_DNA"/>
</dbReference>
<feature type="region of interest" description="Disordered" evidence="1">
    <location>
        <begin position="133"/>
        <end position="155"/>
    </location>
</feature>
<keyword evidence="4" id="KW-1185">Reference proteome</keyword>
<gene>
    <name evidence="3" type="ORF">F5544_42740</name>
</gene>
<evidence type="ECO:0000313" key="3">
    <source>
        <dbReference type="EMBL" id="QIS16356.1"/>
    </source>
</evidence>
<feature type="domain" description="Excalibur calcium-binding" evidence="2">
    <location>
        <begin position="118"/>
        <end position="154"/>
    </location>
</feature>
<dbReference type="Proteomes" id="UP000503540">
    <property type="component" value="Chromosome"/>
</dbReference>
<accession>A0A6G9YTL9</accession>
<dbReference type="InterPro" id="IPR008613">
    <property type="entry name" value="Excalibur_Ca-bd_domain"/>
</dbReference>
<dbReference type="SMART" id="SM00894">
    <property type="entry name" value="Excalibur"/>
    <property type="match status" value="1"/>
</dbReference>
<feature type="compositionally biased region" description="Basic and acidic residues" evidence="1">
    <location>
        <begin position="146"/>
        <end position="155"/>
    </location>
</feature>
<organism evidence="3 4">
    <name type="scientific">Nocardia arthritidis</name>
    <dbReference type="NCBI Taxonomy" id="228602"/>
    <lineage>
        <taxon>Bacteria</taxon>
        <taxon>Bacillati</taxon>
        <taxon>Actinomycetota</taxon>
        <taxon>Actinomycetes</taxon>
        <taxon>Mycobacteriales</taxon>
        <taxon>Nocardiaceae</taxon>
        <taxon>Nocardia</taxon>
    </lineage>
</organism>
<evidence type="ECO:0000256" key="1">
    <source>
        <dbReference type="SAM" id="MobiDB-lite"/>
    </source>
</evidence>
<dbReference type="Pfam" id="PF05901">
    <property type="entry name" value="Excalibur"/>
    <property type="match status" value="1"/>
</dbReference>
<feature type="region of interest" description="Disordered" evidence="1">
    <location>
        <begin position="81"/>
        <end position="115"/>
    </location>
</feature>
<dbReference type="KEGG" id="nah:F5544_42740"/>
<evidence type="ECO:0000259" key="2">
    <source>
        <dbReference type="SMART" id="SM00894"/>
    </source>
</evidence>
<evidence type="ECO:0000313" key="4">
    <source>
        <dbReference type="Proteomes" id="UP000503540"/>
    </source>
</evidence>
<dbReference type="AlphaFoldDB" id="A0A6G9YTL9"/>
<sequence length="155" mass="16862">MAVHAPASDPTRRTSDKWCDFPIRTTDFPGNSQQTFSRSPRTIPSSRAQDEGVKVLYALPALCGAGLVVVGIAFAPQAAAAPPIPSAKTISDNDPERSREMIKEQEKKDKKDKQEPAFYFDCSTVRAMHPGPLTIGQPGYNPALDSNHDGVDCEY</sequence>
<reference evidence="3 4" key="1">
    <citation type="journal article" date="2019" name="ACS Chem. Biol.">
        <title>Identification and Mobilization of a Cryptic Antibiotic Biosynthesis Gene Locus from a Human-Pathogenic Nocardia Isolate.</title>
        <authorList>
            <person name="Herisse M."/>
            <person name="Ishida K."/>
            <person name="Porter J.L."/>
            <person name="Howden B."/>
            <person name="Hertweck C."/>
            <person name="Stinear T.P."/>
            <person name="Pidot S.J."/>
        </authorList>
    </citation>
    <scope>NUCLEOTIDE SEQUENCE [LARGE SCALE GENOMIC DNA]</scope>
    <source>
        <strain evidence="3 4">AUSMDU00012717</strain>
    </source>
</reference>
<name>A0A6G9YTL9_9NOCA</name>
<protein>
    <recommendedName>
        <fullName evidence="2">Excalibur calcium-binding domain-containing protein</fullName>
    </recommendedName>
</protein>
<proteinExistence type="predicted"/>